<feature type="domain" description="SPOR" evidence="3">
    <location>
        <begin position="189"/>
        <end position="269"/>
    </location>
</feature>
<dbReference type="PANTHER" id="PTHR38687:SF1">
    <property type="entry name" value="CELL DIVISION PROTEIN DEDD"/>
    <property type="match status" value="1"/>
</dbReference>
<organism evidence="4 5">
    <name type="scientific">Archangium gephyra</name>
    <dbReference type="NCBI Taxonomy" id="48"/>
    <lineage>
        <taxon>Bacteria</taxon>
        <taxon>Pseudomonadati</taxon>
        <taxon>Myxococcota</taxon>
        <taxon>Myxococcia</taxon>
        <taxon>Myxococcales</taxon>
        <taxon>Cystobacterineae</taxon>
        <taxon>Archangiaceae</taxon>
        <taxon>Archangium</taxon>
    </lineage>
</organism>
<evidence type="ECO:0000256" key="2">
    <source>
        <dbReference type="SAM" id="Phobius"/>
    </source>
</evidence>
<evidence type="ECO:0000313" key="5">
    <source>
        <dbReference type="Proteomes" id="UP000249061"/>
    </source>
</evidence>
<dbReference type="InterPro" id="IPR052521">
    <property type="entry name" value="Cell_div_SPOR-domain"/>
</dbReference>
<dbReference type="Pfam" id="PF05036">
    <property type="entry name" value="SPOR"/>
    <property type="match status" value="1"/>
</dbReference>
<dbReference type="Proteomes" id="UP000249061">
    <property type="component" value="Unassembled WGS sequence"/>
</dbReference>
<keyword evidence="2" id="KW-1133">Transmembrane helix</keyword>
<dbReference type="GO" id="GO:0032153">
    <property type="term" value="C:cell division site"/>
    <property type="evidence" value="ECO:0007669"/>
    <property type="project" value="TreeGrafter"/>
</dbReference>
<dbReference type="Gene3D" id="3.30.70.1070">
    <property type="entry name" value="Sporulation related repeat"/>
    <property type="match status" value="1"/>
</dbReference>
<evidence type="ECO:0000313" key="4">
    <source>
        <dbReference type="EMBL" id="PZR07055.1"/>
    </source>
</evidence>
<feature type="compositionally biased region" description="Basic and acidic residues" evidence="1">
    <location>
        <begin position="145"/>
        <end position="159"/>
    </location>
</feature>
<dbReference type="EMBL" id="QFQP01000034">
    <property type="protein sequence ID" value="PZR07055.1"/>
    <property type="molecule type" value="Genomic_DNA"/>
</dbReference>
<keyword evidence="2" id="KW-0472">Membrane</keyword>
<proteinExistence type="predicted"/>
<comment type="caution">
    <text evidence="4">The sequence shown here is derived from an EMBL/GenBank/DDBJ whole genome shotgun (WGS) entry which is preliminary data.</text>
</comment>
<dbReference type="PANTHER" id="PTHR38687">
    <property type="entry name" value="CELL DIVISION PROTEIN DEDD-RELATED"/>
    <property type="match status" value="1"/>
</dbReference>
<dbReference type="SUPFAM" id="SSF110997">
    <property type="entry name" value="Sporulation related repeat"/>
    <property type="match status" value="1"/>
</dbReference>
<dbReference type="InterPro" id="IPR007730">
    <property type="entry name" value="SPOR-like_dom"/>
</dbReference>
<keyword evidence="2" id="KW-0812">Transmembrane</keyword>
<sequence>MRDSHRLKEKYELSLDNRQIVSITVASLVVLGGVFMLGVVVGKKLTAETTALSQQAPTDLLGQLDRRTEELENVKADAALTFQEELARKTPTLIAEPPVVKPVEVAKPVEAPKPVEQKVVEAPRPAAAPSAEDETPVAVAVAPKPEPKPEPAKLPDTPKSEPTATRTVDAGGASLKEAFGKAQKSPTETVADGQWTVQLSAYQERGEADRFAAGLRDKGYAPYIVEATIPGKGTWYRVRMGRFGSKDAASRYMDDFRRETALNAIVTTAN</sequence>
<dbReference type="GO" id="GO:0042834">
    <property type="term" value="F:peptidoglycan binding"/>
    <property type="evidence" value="ECO:0007669"/>
    <property type="project" value="InterPro"/>
</dbReference>
<evidence type="ECO:0000256" key="1">
    <source>
        <dbReference type="SAM" id="MobiDB-lite"/>
    </source>
</evidence>
<feature type="compositionally biased region" description="Low complexity" evidence="1">
    <location>
        <begin position="122"/>
        <end position="143"/>
    </location>
</feature>
<gene>
    <name evidence="4" type="ORF">DI536_28780</name>
</gene>
<protein>
    <submittedName>
        <fullName evidence="4">Gliding motility protein</fullName>
    </submittedName>
</protein>
<reference evidence="4 5" key="1">
    <citation type="submission" date="2017-08" db="EMBL/GenBank/DDBJ databases">
        <title>Infants hospitalized years apart are colonized by the same room-sourced microbial strains.</title>
        <authorList>
            <person name="Brooks B."/>
            <person name="Olm M.R."/>
            <person name="Firek B.A."/>
            <person name="Baker R."/>
            <person name="Thomas B.C."/>
            <person name="Morowitz M.J."/>
            <person name="Banfield J.F."/>
        </authorList>
    </citation>
    <scope>NUCLEOTIDE SEQUENCE [LARGE SCALE GENOMIC DNA]</scope>
    <source>
        <strain evidence="4">S2_003_000_R2_14</strain>
    </source>
</reference>
<dbReference type="InterPro" id="IPR036680">
    <property type="entry name" value="SPOR-like_sf"/>
</dbReference>
<dbReference type="GO" id="GO:0032506">
    <property type="term" value="P:cytokinetic process"/>
    <property type="evidence" value="ECO:0007669"/>
    <property type="project" value="TreeGrafter"/>
</dbReference>
<accession>A0A2W5T6G7</accession>
<dbReference type="AlphaFoldDB" id="A0A2W5T6G7"/>
<name>A0A2W5T6G7_9BACT</name>
<feature type="region of interest" description="Disordered" evidence="1">
    <location>
        <begin position="116"/>
        <end position="170"/>
    </location>
</feature>
<evidence type="ECO:0000259" key="3">
    <source>
        <dbReference type="PROSITE" id="PS51724"/>
    </source>
</evidence>
<feature type="transmembrane region" description="Helical" evidence="2">
    <location>
        <begin position="20"/>
        <end position="41"/>
    </location>
</feature>
<dbReference type="PROSITE" id="PS51724">
    <property type="entry name" value="SPOR"/>
    <property type="match status" value="1"/>
</dbReference>
<dbReference type="GO" id="GO:0030428">
    <property type="term" value="C:cell septum"/>
    <property type="evidence" value="ECO:0007669"/>
    <property type="project" value="TreeGrafter"/>
</dbReference>